<organism evidence="7 8">
    <name type="scientific">Camelimonas abortus</name>
    <dbReference type="NCBI Taxonomy" id="1017184"/>
    <lineage>
        <taxon>Bacteria</taxon>
        <taxon>Pseudomonadati</taxon>
        <taxon>Pseudomonadota</taxon>
        <taxon>Alphaproteobacteria</taxon>
        <taxon>Hyphomicrobiales</taxon>
        <taxon>Chelatococcaceae</taxon>
        <taxon>Camelimonas</taxon>
    </lineage>
</organism>
<comment type="caution">
    <text evidence="7">The sequence shown here is derived from an EMBL/GenBank/DDBJ whole genome shotgun (WGS) entry which is preliminary data.</text>
</comment>
<dbReference type="RefSeq" id="WP_376828986.1">
    <property type="nucleotide sequence ID" value="NZ_JBHLWR010000004.1"/>
</dbReference>
<feature type="transmembrane region" description="Helical" evidence="6">
    <location>
        <begin position="253"/>
        <end position="274"/>
    </location>
</feature>
<keyword evidence="8" id="KW-1185">Reference proteome</keyword>
<evidence type="ECO:0000256" key="2">
    <source>
        <dbReference type="ARBA" id="ARBA00022475"/>
    </source>
</evidence>
<evidence type="ECO:0000256" key="4">
    <source>
        <dbReference type="ARBA" id="ARBA00022989"/>
    </source>
</evidence>
<evidence type="ECO:0000256" key="5">
    <source>
        <dbReference type="ARBA" id="ARBA00023136"/>
    </source>
</evidence>
<feature type="transmembrane region" description="Helical" evidence="6">
    <location>
        <begin position="39"/>
        <end position="57"/>
    </location>
</feature>
<comment type="subcellular location">
    <subcellularLocation>
        <location evidence="1">Cell membrane</location>
        <topology evidence="1">Multi-pass membrane protein</topology>
    </subcellularLocation>
</comment>
<dbReference type="Pfam" id="PF02653">
    <property type="entry name" value="BPD_transp_2"/>
    <property type="match status" value="1"/>
</dbReference>
<evidence type="ECO:0000313" key="7">
    <source>
        <dbReference type="EMBL" id="MFC3266752.1"/>
    </source>
</evidence>
<feature type="transmembrane region" description="Helical" evidence="6">
    <location>
        <begin position="179"/>
        <end position="200"/>
    </location>
</feature>
<feature type="transmembrane region" description="Helical" evidence="6">
    <location>
        <begin position="12"/>
        <end position="32"/>
    </location>
</feature>
<keyword evidence="5 6" id="KW-0472">Membrane</keyword>
<dbReference type="CDD" id="cd06581">
    <property type="entry name" value="TM_PBP1_LivM_like"/>
    <property type="match status" value="1"/>
</dbReference>
<evidence type="ECO:0000256" key="6">
    <source>
        <dbReference type="SAM" id="Phobius"/>
    </source>
</evidence>
<reference evidence="8" key="1">
    <citation type="journal article" date="2019" name="Int. J. Syst. Evol. Microbiol.">
        <title>The Global Catalogue of Microorganisms (GCM) 10K type strain sequencing project: providing services to taxonomists for standard genome sequencing and annotation.</title>
        <authorList>
            <consortium name="The Broad Institute Genomics Platform"/>
            <consortium name="The Broad Institute Genome Sequencing Center for Infectious Disease"/>
            <person name="Wu L."/>
            <person name="Ma J."/>
        </authorList>
    </citation>
    <scope>NUCLEOTIDE SEQUENCE [LARGE SCALE GENOMIC DNA]</scope>
    <source>
        <strain evidence="8">CCM 7941</strain>
    </source>
</reference>
<dbReference type="PANTHER" id="PTHR30482">
    <property type="entry name" value="HIGH-AFFINITY BRANCHED-CHAIN AMINO ACID TRANSPORT SYSTEM PERMEASE"/>
    <property type="match status" value="1"/>
</dbReference>
<keyword evidence="3 6" id="KW-0812">Transmembrane</keyword>
<feature type="transmembrane region" description="Helical" evidence="6">
    <location>
        <begin position="63"/>
        <end position="85"/>
    </location>
</feature>
<proteinExistence type="predicted"/>
<feature type="transmembrane region" description="Helical" evidence="6">
    <location>
        <begin position="220"/>
        <end position="241"/>
    </location>
</feature>
<keyword evidence="4 6" id="KW-1133">Transmembrane helix</keyword>
<evidence type="ECO:0000256" key="1">
    <source>
        <dbReference type="ARBA" id="ARBA00004651"/>
    </source>
</evidence>
<dbReference type="Proteomes" id="UP001595536">
    <property type="component" value="Unassembled WGS sequence"/>
</dbReference>
<feature type="transmembrane region" description="Helical" evidence="6">
    <location>
        <begin position="131"/>
        <end position="147"/>
    </location>
</feature>
<evidence type="ECO:0000313" key="8">
    <source>
        <dbReference type="Proteomes" id="UP001595536"/>
    </source>
</evidence>
<evidence type="ECO:0000256" key="3">
    <source>
        <dbReference type="ARBA" id="ARBA00022692"/>
    </source>
</evidence>
<name>A0ABV7LG28_9HYPH</name>
<dbReference type="InterPro" id="IPR043428">
    <property type="entry name" value="LivM-like"/>
</dbReference>
<protein>
    <submittedName>
        <fullName evidence="7">Branched-chain amino acid ABC transporter permease</fullName>
    </submittedName>
</protein>
<sequence length="298" mass="30960">MTFLAEFYGAYGNIVDLCLLNGILAYGVYLALSANMFTLGTGGFMAVGAYCAVYLTMQLQAPFAIAVVAGGALAALAAAAIGAPVLRLRGDYFMLATFSFTEVVRVIALNWESVTGGATGIVAIPDYTSTPALAALLLVTVALVYALRRSRHGRAIDAIRHDDTIAEAMGVNVFRYRMALFVASGFISGVCGGLAAHLNFFIGPTDFGLLRSVDALASPILGGVNALLGPVTGAVITTVLPEALRFSNQLREILMGALILVAALYLPGGAASLFRRRRPGAPAPSSPLAKILLAGATR</sequence>
<accession>A0ABV7LG28</accession>
<gene>
    <name evidence="7" type="ORF">ACFOEX_10350</name>
</gene>
<dbReference type="EMBL" id="JBHRUV010000052">
    <property type="protein sequence ID" value="MFC3266752.1"/>
    <property type="molecule type" value="Genomic_DNA"/>
</dbReference>
<dbReference type="InterPro" id="IPR001851">
    <property type="entry name" value="ABC_transp_permease"/>
</dbReference>
<keyword evidence="2" id="KW-1003">Cell membrane</keyword>
<dbReference type="PANTHER" id="PTHR30482:SF10">
    <property type="entry name" value="HIGH-AFFINITY BRANCHED-CHAIN AMINO ACID TRANSPORT PROTEIN BRAE"/>
    <property type="match status" value="1"/>
</dbReference>